<protein>
    <submittedName>
        <fullName evidence="1">Uncharacterized protein</fullName>
    </submittedName>
</protein>
<organism evidence="1">
    <name type="scientific">Homo sapiens</name>
    <name type="common">Human</name>
    <dbReference type="NCBI Taxonomy" id="9606"/>
    <lineage>
        <taxon>Eukaryota</taxon>
        <taxon>Metazoa</taxon>
        <taxon>Chordata</taxon>
        <taxon>Craniata</taxon>
        <taxon>Vertebrata</taxon>
        <taxon>Euteleostomi</taxon>
        <taxon>Mammalia</taxon>
        <taxon>Eutheria</taxon>
        <taxon>Euarchontoglires</taxon>
        <taxon>Primates</taxon>
        <taxon>Haplorrhini</taxon>
        <taxon>Catarrhini</taxon>
        <taxon>Hominidae</taxon>
        <taxon>Homo</taxon>
    </lineage>
</organism>
<sequence length="55" mass="6298">MDAIYENGTFWNCWSGDFVALCTKRARFSAAKDIHTQVNVMGLKRSELRQFTLAV</sequence>
<proteinExistence type="evidence at transcript level"/>
<name>Q6TKS8_HUMAN</name>
<accession>Q6TKS8</accession>
<dbReference type="AlphaFoldDB" id="Q6TKS8"/>
<dbReference type="EMBL" id="AY395696">
    <property type="protein sequence ID" value="AAR32245.1"/>
    <property type="molecule type" value="mRNA"/>
</dbReference>
<reference evidence="1" key="1">
    <citation type="submission" date="2003-09" db="EMBL/GenBank/DDBJ databases">
        <title>Screening and Analysis of Expression Genes of Graves' Disease by Suppression Subtractive Hybridization.</title>
        <authorList>
            <person name="Wen R."/>
            <person name="Wen G."/>
            <person name="Zhou Y."/>
        </authorList>
    </citation>
    <scope>NUCLEOTIDE SEQUENCE</scope>
    <source>
        <tissue evidence="1">Thyroid</tissue>
    </source>
</reference>
<evidence type="ECO:0000313" key="1">
    <source>
        <dbReference type="EMBL" id="AAR32245.1"/>
    </source>
</evidence>